<feature type="transmembrane region" description="Helical" evidence="8">
    <location>
        <begin position="416"/>
        <end position="435"/>
    </location>
</feature>
<keyword evidence="6 8" id="KW-1133">Transmembrane helix</keyword>
<dbReference type="OrthoDB" id="9786339at2"/>
<evidence type="ECO:0000256" key="1">
    <source>
        <dbReference type="ARBA" id="ARBA00004651"/>
    </source>
</evidence>
<evidence type="ECO:0000256" key="5">
    <source>
        <dbReference type="ARBA" id="ARBA00022984"/>
    </source>
</evidence>
<evidence type="ECO:0000256" key="8">
    <source>
        <dbReference type="SAM" id="Phobius"/>
    </source>
</evidence>
<keyword evidence="3 8" id="KW-0812">Transmembrane</keyword>
<dbReference type="PANTHER" id="PTHR47019">
    <property type="entry name" value="LIPID II FLIPPASE MURJ"/>
    <property type="match status" value="1"/>
</dbReference>
<evidence type="ECO:0000256" key="3">
    <source>
        <dbReference type="ARBA" id="ARBA00022692"/>
    </source>
</evidence>
<sequence>MIRTRYSRASPASTRKERSSVASFSLGRASAILASGTIVSRFLGFVMSIAFTQTIGLIGQGADAFTIANGLPNTVYSIIAGGALNAVLVPQIVRAGLHADGGRTYINRLLTLTFVVLLVATIVAIFFAPLLVAVNAAHYGPAQFQLAVAFAYWCLPQVFFYGLYTILGEVLNARGSFGPFTWTPVLNNIVTLVGLGVFHALFGADGSGERPAENWTPAMIAVLAGSATLGVALQAVVLVFFWKRVGLSYRPDFRLRGVGLGHAGRIAGWTFATLLLTVIAGFIENTTVSAASGQNASATTLQKAWLVFMLPHSVIAVSLATAYFTRMSGHATAGRMNELRSDISDNIRVVGLFLVPASGALIALSGNFSTIFASSPTPVNLDMSVIISVYAMVLPLFSVLAIVQRAFYSLNDGKTPFFYTLVQVIFIIIGCIAVQHASNTISALLVAIVVSLGIALQSIIACLLLRHRLGRRGGWRIIMRFTQYTVAALPAFGAGFSVNVFTLFIQDSLYSLPGIITSIISMVITVTIMALVYFSILWLFRVPELYSLFGPLLPSRVR</sequence>
<evidence type="ECO:0000256" key="2">
    <source>
        <dbReference type="ARBA" id="ARBA00022475"/>
    </source>
</evidence>
<feature type="transmembrane region" description="Helical" evidence="8">
    <location>
        <begin position="263"/>
        <end position="283"/>
    </location>
</feature>
<feature type="transmembrane region" description="Helical" evidence="8">
    <location>
        <begin position="185"/>
        <end position="204"/>
    </location>
</feature>
<dbReference type="GO" id="GO:0009252">
    <property type="term" value="P:peptidoglycan biosynthetic process"/>
    <property type="evidence" value="ECO:0007669"/>
    <property type="project" value="UniProtKB-KW"/>
</dbReference>
<keyword evidence="5" id="KW-0573">Peptidoglycan synthesis</keyword>
<feature type="transmembrane region" description="Helical" evidence="8">
    <location>
        <begin position="144"/>
        <end position="164"/>
    </location>
</feature>
<feature type="transmembrane region" description="Helical" evidence="8">
    <location>
        <begin position="75"/>
        <end position="97"/>
    </location>
</feature>
<feature type="transmembrane region" description="Helical" evidence="8">
    <location>
        <begin position="109"/>
        <end position="132"/>
    </location>
</feature>
<protein>
    <submittedName>
        <fullName evidence="9">Murein biosynthesis integral membrane protein MurJ</fullName>
    </submittedName>
</protein>
<dbReference type="GO" id="GO:0005886">
    <property type="term" value="C:plasma membrane"/>
    <property type="evidence" value="ECO:0007669"/>
    <property type="project" value="UniProtKB-SubCell"/>
</dbReference>
<dbReference type="Proteomes" id="UP000237966">
    <property type="component" value="Unassembled WGS sequence"/>
</dbReference>
<feature type="transmembrane region" description="Helical" evidence="8">
    <location>
        <begin position="346"/>
        <end position="365"/>
    </location>
</feature>
<dbReference type="GO" id="GO:0034204">
    <property type="term" value="P:lipid translocation"/>
    <property type="evidence" value="ECO:0007669"/>
    <property type="project" value="TreeGrafter"/>
</dbReference>
<dbReference type="GO" id="GO:0015648">
    <property type="term" value="F:lipid-linked peptidoglycan transporter activity"/>
    <property type="evidence" value="ECO:0007669"/>
    <property type="project" value="TreeGrafter"/>
</dbReference>
<dbReference type="AlphaFoldDB" id="A0A2S5YA38"/>
<feature type="transmembrane region" description="Helical" evidence="8">
    <location>
        <begin position="216"/>
        <end position="242"/>
    </location>
</feature>
<dbReference type="InterPro" id="IPR051050">
    <property type="entry name" value="Lipid_II_flippase_MurJ/MviN"/>
</dbReference>
<keyword evidence="4" id="KW-0133">Cell shape</keyword>
<dbReference type="GO" id="GO:0008360">
    <property type="term" value="P:regulation of cell shape"/>
    <property type="evidence" value="ECO:0007669"/>
    <property type="project" value="UniProtKB-KW"/>
</dbReference>
<feature type="transmembrane region" description="Helical" evidence="8">
    <location>
        <begin position="303"/>
        <end position="325"/>
    </location>
</feature>
<evidence type="ECO:0000313" key="10">
    <source>
        <dbReference type="Proteomes" id="UP000237966"/>
    </source>
</evidence>
<evidence type="ECO:0000256" key="7">
    <source>
        <dbReference type="ARBA" id="ARBA00023136"/>
    </source>
</evidence>
<proteinExistence type="predicted"/>
<name>A0A2S5YA38_9MICO</name>
<dbReference type="PRINTS" id="PR01806">
    <property type="entry name" value="VIRFACTRMVIN"/>
</dbReference>
<keyword evidence="7 8" id="KW-0472">Membrane</keyword>
<feature type="transmembrane region" description="Helical" evidence="8">
    <location>
        <begin position="441"/>
        <end position="465"/>
    </location>
</feature>
<gene>
    <name evidence="9" type="ORF">C5C51_00760</name>
</gene>
<comment type="subcellular location">
    <subcellularLocation>
        <location evidence="1">Cell membrane</location>
        <topology evidence="1">Multi-pass membrane protein</topology>
    </subcellularLocation>
</comment>
<dbReference type="EMBL" id="PSWU01000001">
    <property type="protein sequence ID" value="PPI17186.1"/>
    <property type="molecule type" value="Genomic_DNA"/>
</dbReference>
<accession>A0A2S5YA38</accession>
<dbReference type="PANTHER" id="PTHR47019:SF1">
    <property type="entry name" value="LIPID II FLIPPASE MURJ"/>
    <property type="match status" value="1"/>
</dbReference>
<organism evidence="9 10">
    <name type="scientific">Rathayibacter toxicus</name>
    <dbReference type="NCBI Taxonomy" id="145458"/>
    <lineage>
        <taxon>Bacteria</taxon>
        <taxon>Bacillati</taxon>
        <taxon>Actinomycetota</taxon>
        <taxon>Actinomycetes</taxon>
        <taxon>Micrococcales</taxon>
        <taxon>Microbacteriaceae</taxon>
        <taxon>Rathayibacter</taxon>
    </lineage>
</organism>
<dbReference type="Pfam" id="PF03023">
    <property type="entry name" value="MurJ"/>
    <property type="match status" value="1"/>
</dbReference>
<evidence type="ECO:0000256" key="4">
    <source>
        <dbReference type="ARBA" id="ARBA00022960"/>
    </source>
</evidence>
<feature type="transmembrane region" description="Helical" evidence="8">
    <location>
        <begin position="512"/>
        <end position="540"/>
    </location>
</feature>
<evidence type="ECO:0000256" key="6">
    <source>
        <dbReference type="ARBA" id="ARBA00022989"/>
    </source>
</evidence>
<dbReference type="InterPro" id="IPR004268">
    <property type="entry name" value="MurJ"/>
</dbReference>
<feature type="transmembrane region" description="Helical" evidence="8">
    <location>
        <begin position="486"/>
        <end position="506"/>
    </location>
</feature>
<evidence type="ECO:0000313" key="9">
    <source>
        <dbReference type="EMBL" id="PPI17186.1"/>
    </source>
</evidence>
<feature type="transmembrane region" description="Helical" evidence="8">
    <location>
        <begin position="385"/>
        <end position="404"/>
    </location>
</feature>
<keyword evidence="2" id="KW-1003">Cell membrane</keyword>
<comment type="caution">
    <text evidence="9">The sequence shown here is derived from an EMBL/GenBank/DDBJ whole genome shotgun (WGS) entry which is preliminary data.</text>
</comment>
<reference evidence="9 10" key="1">
    <citation type="submission" date="2018-02" db="EMBL/GenBank/DDBJ databases">
        <title>Bacteriophage NCPPB3778 and a type I-E CRISPR drive the evolution of the US Biological Select Agent, Rathayibacter toxicus.</title>
        <authorList>
            <person name="Davis E.W.II."/>
            <person name="Tabima J.F."/>
            <person name="Weisberg A.J."/>
            <person name="Lopes L.D."/>
            <person name="Wiseman M.S."/>
            <person name="Wiseman M.S."/>
            <person name="Pupko T."/>
            <person name="Belcher M.S."/>
            <person name="Sechler A.J."/>
            <person name="Tancos M.A."/>
            <person name="Schroeder B.K."/>
            <person name="Murray T.D."/>
            <person name="Luster D.G."/>
            <person name="Schneider W.L."/>
            <person name="Rogers E."/>
            <person name="Andreote F.D."/>
            <person name="Grunwald N.J."/>
            <person name="Putnam M.L."/>
            <person name="Chang J.H."/>
        </authorList>
    </citation>
    <scope>NUCLEOTIDE SEQUENCE [LARGE SCALE GENOMIC DNA]</scope>
    <source>
        <strain evidence="9 10">FH99</strain>
    </source>
</reference>